<evidence type="ECO:0000256" key="6">
    <source>
        <dbReference type="HAMAP-Rule" id="MF_01161"/>
    </source>
</evidence>
<organism evidence="9 10">
    <name type="scientific">candidate division Kazan bacterium RBG_13_50_9</name>
    <dbReference type="NCBI Taxonomy" id="1798535"/>
    <lineage>
        <taxon>Bacteria</taxon>
        <taxon>Bacteria division Kazan-3B-28</taxon>
    </lineage>
</organism>
<keyword evidence="4 6" id="KW-0067">ATP-binding</keyword>
<evidence type="ECO:0000259" key="8">
    <source>
        <dbReference type="Pfam" id="PF01171"/>
    </source>
</evidence>
<evidence type="ECO:0000256" key="2">
    <source>
        <dbReference type="ARBA" id="ARBA00022694"/>
    </source>
</evidence>
<dbReference type="HAMAP" id="MF_01161">
    <property type="entry name" value="tRNA_Ile_lys_synt"/>
    <property type="match status" value="1"/>
</dbReference>
<keyword evidence="7" id="KW-0472">Membrane</keyword>
<dbReference type="GO" id="GO:0032267">
    <property type="term" value="F:tRNA(Ile)-lysidine synthase activity"/>
    <property type="evidence" value="ECO:0007669"/>
    <property type="project" value="UniProtKB-EC"/>
</dbReference>
<evidence type="ECO:0000256" key="7">
    <source>
        <dbReference type="SAM" id="Phobius"/>
    </source>
</evidence>
<feature type="domain" description="tRNA(Ile)-lysidine/2-thiocytidine synthase N-terminal" evidence="8">
    <location>
        <begin position="23"/>
        <end position="202"/>
    </location>
</feature>
<comment type="function">
    <text evidence="6">Ligates lysine onto the cytidine present at position 34 of the AUA codon-specific tRNA(Ile) that contains the anticodon CAU, in an ATP-dependent manner. Cytidine is converted to lysidine, thus changing the amino acid specificity of the tRNA from methionine to isoleucine.</text>
</comment>
<evidence type="ECO:0000256" key="1">
    <source>
        <dbReference type="ARBA" id="ARBA00022598"/>
    </source>
</evidence>
<evidence type="ECO:0000256" key="3">
    <source>
        <dbReference type="ARBA" id="ARBA00022741"/>
    </source>
</evidence>
<evidence type="ECO:0000313" key="10">
    <source>
        <dbReference type="Proteomes" id="UP000176651"/>
    </source>
</evidence>
<dbReference type="SUPFAM" id="SSF52402">
    <property type="entry name" value="Adenine nucleotide alpha hydrolases-like"/>
    <property type="match status" value="1"/>
</dbReference>
<gene>
    <name evidence="6" type="primary">tilS</name>
    <name evidence="9" type="ORF">A2V68_01015</name>
</gene>
<dbReference type="GO" id="GO:0005524">
    <property type="term" value="F:ATP binding"/>
    <property type="evidence" value="ECO:0007669"/>
    <property type="project" value="UniProtKB-UniRule"/>
</dbReference>
<evidence type="ECO:0000256" key="5">
    <source>
        <dbReference type="ARBA" id="ARBA00048539"/>
    </source>
</evidence>
<reference evidence="9 10" key="1">
    <citation type="journal article" date="2016" name="Nat. Commun.">
        <title>Thousands of microbial genomes shed light on interconnected biogeochemical processes in an aquifer system.</title>
        <authorList>
            <person name="Anantharaman K."/>
            <person name="Brown C.T."/>
            <person name="Hug L.A."/>
            <person name="Sharon I."/>
            <person name="Castelle C.J."/>
            <person name="Probst A.J."/>
            <person name="Thomas B.C."/>
            <person name="Singh A."/>
            <person name="Wilkins M.J."/>
            <person name="Karaoz U."/>
            <person name="Brodie E.L."/>
            <person name="Williams K.H."/>
            <person name="Hubbard S.S."/>
            <person name="Banfield J.F."/>
        </authorList>
    </citation>
    <scope>NUCLEOTIDE SEQUENCE [LARGE SCALE GENOMIC DNA]</scope>
</reference>
<keyword evidence="7" id="KW-1133">Transmembrane helix</keyword>
<keyword evidence="6" id="KW-0963">Cytoplasm</keyword>
<dbReference type="GO" id="GO:0006400">
    <property type="term" value="P:tRNA modification"/>
    <property type="evidence" value="ECO:0007669"/>
    <property type="project" value="UniProtKB-UniRule"/>
</dbReference>
<comment type="similarity">
    <text evidence="6">Belongs to the tRNA(Ile)-lysidine synthase family.</text>
</comment>
<comment type="caution">
    <text evidence="9">The sequence shown here is derived from an EMBL/GenBank/DDBJ whole genome shotgun (WGS) entry which is preliminary data.</text>
</comment>
<dbReference type="Gene3D" id="3.40.50.620">
    <property type="entry name" value="HUPs"/>
    <property type="match status" value="1"/>
</dbReference>
<keyword evidence="3 6" id="KW-0547">Nucleotide-binding</keyword>
<evidence type="ECO:0000313" key="9">
    <source>
        <dbReference type="EMBL" id="OGB74319.1"/>
    </source>
</evidence>
<dbReference type="CDD" id="cd01992">
    <property type="entry name" value="TilS_N"/>
    <property type="match status" value="1"/>
</dbReference>
<dbReference type="InterPro" id="IPR014729">
    <property type="entry name" value="Rossmann-like_a/b/a_fold"/>
</dbReference>
<dbReference type="AlphaFoldDB" id="A0A1F4NSC7"/>
<dbReference type="InterPro" id="IPR011063">
    <property type="entry name" value="TilS/TtcA_N"/>
</dbReference>
<comment type="catalytic activity">
    <reaction evidence="5 6">
        <text>cytidine(34) in tRNA(Ile2) + L-lysine + ATP = lysidine(34) in tRNA(Ile2) + AMP + diphosphate + H(+)</text>
        <dbReference type="Rhea" id="RHEA:43744"/>
        <dbReference type="Rhea" id="RHEA-COMP:10625"/>
        <dbReference type="Rhea" id="RHEA-COMP:10670"/>
        <dbReference type="ChEBI" id="CHEBI:15378"/>
        <dbReference type="ChEBI" id="CHEBI:30616"/>
        <dbReference type="ChEBI" id="CHEBI:32551"/>
        <dbReference type="ChEBI" id="CHEBI:33019"/>
        <dbReference type="ChEBI" id="CHEBI:82748"/>
        <dbReference type="ChEBI" id="CHEBI:83665"/>
        <dbReference type="ChEBI" id="CHEBI:456215"/>
        <dbReference type="EC" id="6.3.4.19"/>
    </reaction>
</comment>
<keyword evidence="1 6" id="KW-0436">Ligase</keyword>
<comment type="domain">
    <text evidence="6">The N-terminal region contains the highly conserved SGGXDS motif, predicted to be a P-loop motif involved in ATP binding.</text>
</comment>
<accession>A0A1F4NSC7</accession>
<keyword evidence="2 6" id="KW-0819">tRNA processing</keyword>
<dbReference type="GO" id="GO:0005737">
    <property type="term" value="C:cytoplasm"/>
    <property type="evidence" value="ECO:0007669"/>
    <property type="project" value="UniProtKB-SubCell"/>
</dbReference>
<protein>
    <recommendedName>
        <fullName evidence="6">tRNA(Ile)-lysidine synthase</fullName>
        <ecNumber evidence="6">6.3.4.19</ecNumber>
    </recommendedName>
    <alternativeName>
        <fullName evidence="6">tRNA(Ile)-2-lysyl-cytidine synthase</fullName>
    </alternativeName>
    <alternativeName>
        <fullName evidence="6">tRNA(Ile)-lysidine synthetase</fullName>
    </alternativeName>
</protein>
<dbReference type="Pfam" id="PF01171">
    <property type="entry name" value="ATP_bind_3"/>
    <property type="match status" value="1"/>
</dbReference>
<dbReference type="NCBIfam" id="TIGR02432">
    <property type="entry name" value="lysidine_TilS_N"/>
    <property type="match status" value="1"/>
</dbReference>
<dbReference type="Proteomes" id="UP000176651">
    <property type="component" value="Unassembled WGS sequence"/>
</dbReference>
<dbReference type="EMBL" id="META01000003">
    <property type="protein sequence ID" value="OGB74319.1"/>
    <property type="molecule type" value="Genomic_DNA"/>
</dbReference>
<keyword evidence="7" id="KW-0812">Transmembrane</keyword>
<dbReference type="PANTHER" id="PTHR43033">
    <property type="entry name" value="TRNA(ILE)-LYSIDINE SYNTHASE-RELATED"/>
    <property type="match status" value="1"/>
</dbReference>
<dbReference type="EC" id="6.3.4.19" evidence="6"/>
<proteinExistence type="inferred from homology"/>
<dbReference type="InterPro" id="IPR012094">
    <property type="entry name" value="tRNA_Ile_lys_synt"/>
</dbReference>
<dbReference type="PANTHER" id="PTHR43033:SF1">
    <property type="entry name" value="TRNA(ILE)-LYSIDINE SYNTHASE-RELATED"/>
    <property type="match status" value="1"/>
</dbReference>
<evidence type="ECO:0000256" key="4">
    <source>
        <dbReference type="ARBA" id="ARBA00022840"/>
    </source>
</evidence>
<feature type="binding site" evidence="6">
    <location>
        <begin position="28"/>
        <end position="33"/>
    </location>
    <ligand>
        <name>ATP</name>
        <dbReference type="ChEBI" id="CHEBI:30616"/>
    </ligand>
</feature>
<sequence>MELVESVRKQVAANRFPPKGAILVVAVSGGVDSVALLHILLPLAGHYSWRLVVAHLNHKLRQEAKRDAQFVEQLAQQLGLKFVGGTAEVRREAKSCKLTLEEAGRTARYRFLRRVASRYRAAAIVMAHTADDQAETIVMNWLRGAAVRGLAGMRGLERGIWRPLLGVEKRALQRFAKEYKLAYREDRSNRELNYTRNQIRHQALPLLERINPGLRNMLLRSATTFAALEDFVAQMVKDVFHKLAIKGRGRISFHRAAFSKLHAFIQDELLLYAIEYILGSRQGFKKVHISEMRRVVDSPKKVSSKQLPAKLFLIKTCDKITISRYRPKNL</sequence>
<dbReference type="SUPFAM" id="SSF82829">
    <property type="entry name" value="MesJ substrate recognition domain-like"/>
    <property type="match status" value="1"/>
</dbReference>
<name>A0A1F4NSC7_UNCK3</name>
<dbReference type="InterPro" id="IPR012795">
    <property type="entry name" value="tRNA_Ile_lys_synt_N"/>
</dbReference>
<dbReference type="STRING" id="1798535.A2V68_01015"/>
<comment type="subcellular location">
    <subcellularLocation>
        <location evidence="6">Cytoplasm</location>
    </subcellularLocation>
</comment>
<feature type="transmembrane region" description="Helical" evidence="7">
    <location>
        <begin position="20"/>
        <end position="41"/>
    </location>
</feature>